<evidence type="ECO:0000313" key="8">
    <source>
        <dbReference type="EMBL" id="KAK4447310.1"/>
    </source>
</evidence>
<feature type="transmembrane region" description="Helical" evidence="6">
    <location>
        <begin position="110"/>
        <end position="135"/>
    </location>
</feature>
<feature type="transmembrane region" description="Helical" evidence="6">
    <location>
        <begin position="172"/>
        <end position="191"/>
    </location>
</feature>
<feature type="transmembrane region" description="Helical" evidence="6">
    <location>
        <begin position="147"/>
        <end position="166"/>
    </location>
</feature>
<sequence>MNPDENDRLEGEPLLAADERETEDVAAEESPEFGAKLPRHGFISQFQARKPKTIVLLLAILLFTVTTSGMLIIVPIFRLIEDAVCHSYYKKDHSEKIDERLCKVDEVQGLLAYLGGWAAMLNTVIGLIATLPYGVLADRIGRKPTFILAYIGILLAFGWSPLMLGIVQTTNLYLVMLGSLFFLIGGGIPVAMNSLTAMAADVSSEAEKSTSFLYLSFGAVLGTLVGPVTAGILMEKISPWVPIISVFFITPFVFILLLFVPETLSIRLKGPSTEDAPAPSTAKKPFREAADELLVSVSLLKNANILICMLNFFIQPAIFAAYSATLGQYVSKYFGWTLAETSYLLSPPLGILHLVIILLVPWVSSVLTSSTGRFRLSVFKKDLLITRVSLLLMIIAAVMEGFSQEIVLFLVGLTIGTFGSANGPLLRAIATSYVEPNQTSRLYALMSLMETGGAIIGGPVLAQCFNIGLAKKGLWRGLPWFYVAALIGISLVALMFLQKPPSKPEPEEQDTGDLGYQSAEEPV</sequence>
<dbReference type="AlphaFoldDB" id="A0AAV9GFS3"/>
<feature type="transmembrane region" description="Helical" evidence="6">
    <location>
        <begin position="344"/>
        <end position="363"/>
    </location>
</feature>
<dbReference type="SUPFAM" id="SSF103473">
    <property type="entry name" value="MFS general substrate transporter"/>
    <property type="match status" value="1"/>
</dbReference>
<dbReference type="InterPro" id="IPR020846">
    <property type="entry name" value="MFS_dom"/>
</dbReference>
<proteinExistence type="predicted"/>
<dbReference type="PROSITE" id="PS50850">
    <property type="entry name" value="MFS"/>
    <property type="match status" value="1"/>
</dbReference>
<name>A0AAV9GFS3_9PEZI</name>
<feature type="compositionally biased region" description="Basic and acidic residues" evidence="5">
    <location>
        <begin position="1"/>
        <end position="11"/>
    </location>
</feature>
<protein>
    <submittedName>
        <fullName evidence="8">General substrate transporter</fullName>
    </submittedName>
</protein>
<feature type="transmembrane region" description="Helical" evidence="6">
    <location>
        <begin position="240"/>
        <end position="260"/>
    </location>
</feature>
<accession>A0AAV9GFS3</accession>
<feature type="transmembrane region" description="Helical" evidence="6">
    <location>
        <begin position="384"/>
        <end position="402"/>
    </location>
</feature>
<keyword evidence="3 6" id="KW-1133">Transmembrane helix</keyword>
<feature type="region of interest" description="Disordered" evidence="5">
    <location>
        <begin position="1"/>
        <end position="25"/>
    </location>
</feature>
<dbReference type="EMBL" id="MU865950">
    <property type="protein sequence ID" value="KAK4447310.1"/>
    <property type="molecule type" value="Genomic_DNA"/>
</dbReference>
<comment type="subcellular location">
    <subcellularLocation>
        <location evidence="1">Membrane</location>
        <topology evidence="1">Multi-pass membrane protein</topology>
    </subcellularLocation>
</comment>
<comment type="caution">
    <text evidence="8">The sequence shown here is derived from an EMBL/GenBank/DDBJ whole genome shotgun (WGS) entry which is preliminary data.</text>
</comment>
<feature type="transmembrane region" description="Helical" evidence="6">
    <location>
        <begin position="408"/>
        <end position="430"/>
    </location>
</feature>
<evidence type="ECO:0000313" key="9">
    <source>
        <dbReference type="Proteomes" id="UP001321760"/>
    </source>
</evidence>
<evidence type="ECO:0000259" key="7">
    <source>
        <dbReference type="PROSITE" id="PS50850"/>
    </source>
</evidence>
<dbReference type="GO" id="GO:0022857">
    <property type="term" value="F:transmembrane transporter activity"/>
    <property type="evidence" value="ECO:0007669"/>
    <property type="project" value="InterPro"/>
</dbReference>
<feature type="transmembrane region" description="Helical" evidence="6">
    <location>
        <begin position="442"/>
        <end position="468"/>
    </location>
</feature>
<evidence type="ECO:0000256" key="4">
    <source>
        <dbReference type="ARBA" id="ARBA00023136"/>
    </source>
</evidence>
<dbReference type="Pfam" id="PF07690">
    <property type="entry name" value="MFS_1"/>
    <property type="match status" value="2"/>
</dbReference>
<feature type="domain" description="Major facilitator superfamily (MFS) profile" evidence="7">
    <location>
        <begin position="54"/>
        <end position="503"/>
    </location>
</feature>
<feature type="transmembrane region" description="Helical" evidence="6">
    <location>
        <begin position="212"/>
        <end position="234"/>
    </location>
</feature>
<keyword evidence="9" id="KW-1185">Reference proteome</keyword>
<feature type="transmembrane region" description="Helical" evidence="6">
    <location>
        <begin position="54"/>
        <end position="80"/>
    </location>
</feature>
<evidence type="ECO:0000256" key="6">
    <source>
        <dbReference type="SAM" id="Phobius"/>
    </source>
</evidence>
<organism evidence="8 9">
    <name type="scientific">Podospora aff. communis PSN243</name>
    <dbReference type="NCBI Taxonomy" id="3040156"/>
    <lineage>
        <taxon>Eukaryota</taxon>
        <taxon>Fungi</taxon>
        <taxon>Dikarya</taxon>
        <taxon>Ascomycota</taxon>
        <taxon>Pezizomycotina</taxon>
        <taxon>Sordariomycetes</taxon>
        <taxon>Sordariomycetidae</taxon>
        <taxon>Sordariales</taxon>
        <taxon>Podosporaceae</taxon>
        <taxon>Podospora</taxon>
    </lineage>
</organism>
<feature type="transmembrane region" description="Helical" evidence="6">
    <location>
        <begin position="480"/>
        <end position="497"/>
    </location>
</feature>
<dbReference type="InterPro" id="IPR011701">
    <property type="entry name" value="MFS"/>
</dbReference>
<evidence type="ECO:0000256" key="3">
    <source>
        <dbReference type="ARBA" id="ARBA00022989"/>
    </source>
</evidence>
<dbReference type="Gene3D" id="1.20.1250.20">
    <property type="entry name" value="MFS general substrate transporter like domains"/>
    <property type="match status" value="2"/>
</dbReference>
<gene>
    <name evidence="8" type="ORF">QBC34DRAFT_131947</name>
</gene>
<dbReference type="PANTHER" id="PTHR23507">
    <property type="entry name" value="ZGC:174356"/>
    <property type="match status" value="1"/>
</dbReference>
<feature type="transmembrane region" description="Helical" evidence="6">
    <location>
        <begin position="303"/>
        <end position="324"/>
    </location>
</feature>
<dbReference type="PANTHER" id="PTHR23507:SF1">
    <property type="entry name" value="FI18259P1-RELATED"/>
    <property type="match status" value="1"/>
</dbReference>
<dbReference type="GO" id="GO:0016020">
    <property type="term" value="C:membrane"/>
    <property type="evidence" value="ECO:0007669"/>
    <property type="project" value="UniProtKB-SubCell"/>
</dbReference>
<dbReference type="InterPro" id="IPR036259">
    <property type="entry name" value="MFS_trans_sf"/>
</dbReference>
<reference evidence="8" key="1">
    <citation type="journal article" date="2023" name="Mol. Phylogenet. Evol.">
        <title>Genome-scale phylogeny and comparative genomics of the fungal order Sordariales.</title>
        <authorList>
            <person name="Hensen N."/>
            <person name="Bonometti L."/>
            <person name="Westerberg I."/>
            <person name="Brannstrom I.O."/>
            <person name="Guillou S."/>
            <person name="Cros-Aarteil S."/>
            <person name="Calhoun S."/>
            <person name="Haridas S."/>
            <person name="Kuo A."/>
            <person name="Mondo S."/>
            <person name="Pangilinan J."/>
            <person name="Riley R."/>
            <person name="LaButti K."/>
            <person name="Andreopoulos B."/>
            <person name="Lipzen A."/>
            <person name="Chen C."/>
            <person name="Yan M."/>
            <person name="Daum C."/>
            <person name="Ng V."/>
            <person name="Clum A."/>
            <person name="Steindorff A."/>
            <person name="Ohm R.A."/>
            <person name="Martin F."/>
            <person name="Silar P."/>
            <person name="Natvig D.O."/>
            <person name="Lalanne C."/>
            <person name="Gautier V."/>
            <person name="Ament-Velasquez S.L."/>
            <person name="Kruys A."/>
            <person name="Hutchinson M.I."/>
            <person name="Powell A.J."/>
            <person name="Barry K."/>
            <person name="Miller A.N."/>
            <person name="Grigoriev I.V."/>
            <person name="Debuchy R."/>
            <person name="Gladieux P."/>
            <person name="Hiltunen Thoren M."/>
            <person name="Johannesson H."/>
        </authorList>
    </citation>
    <scope>NUCLEOTIDE SEQUENCE</scope>
    <source>
        <strain evidence="8">PSN243</strain>
    </source>
</reference>
<evidence type="ECO:0000256" key="2">
    <source>
        <dbReference type="ARBA" id="ARBA00022692"/>
    </source>
</evidence>
<evidence type="ECO:0000256" key="5">
    <source>
        <dbReference type="SAM" id="MobiDB-lite"/>
    </source>
</evidence>
<keyword evidence="4 6" id="KW-0472">Membrane</keyword>
<feature type="region of interest" description="Disordered" evidence="5">
    <location>
        <begin position="501"/>
        <end position="523"/>
    </location>
</feature>
<keyword evidence="2 6" id="KW-0812">Transmembrane</keyword>
<reference evidence="8" key="2">
    <citation type="submission" date="2023-05" db="EMBL/GenBank/DDBJ databases">
        <authorList>
            <consortium name="Lawrence Berkeley National Laboratory"/>
            <person name="Steindorff A."/>
            <person name="Hensen N."/>
            <person name="Bonometti L."/>
            <person name="Westerberg I."/>
            <person name="Brannstrom I.O."/>
            <person name="Guillou S."/>
            <person name="Cros-Aarteil S."/>
            <person name="Calhoun S."/>
            <person name="Haridas S."/>
            <person name="Kuo A."/>
            <person name="Mondo S."/>
            <person name="Pangilinan J."/>
            <person name="Riley R."/>
            <person name="Labutti K."/>
            <person name="Andreopoulos B."/>
            <person name="Lipzen A."/>
            <person name="Chen C."/>
            <person name="Yanf M."/>
            <person name="Daum C."/>
            <person name="Ng V."/>
            <person name="Clum A."/>
            <person name="Ohm R."/>
            <person name="Martin F."/>
            <person name="Silar P."/>
            <person name="Natvig D."/>
            <person name="Lalanne C."/>
            <person name="Gautier V."/>
            <person name="Ament-Velasquez S.L."/>
            <person name="Kruys A."/>
            <person name="Hutchinson M.I."/>
            <person name="Powell A.J."/>
            <person name="Barry K."/>
            <person name="Miller A.N."/>
            <person name="Grigoriev I.V."/>
            <person name="Debuchy R."/>
            <person name="Gladieux P."/>
            <person name="Thoren M.H."/>
            <person name="Johannesson H."/>
        </authorList>
    </citation>
    <scope>NUCLEOTIDE SEQUENCE</scope>
    <source>
        <strain evidence="8">PSN243</strain>
    </source>
</reference>
<dbReference type="Proteomes" id="UP001321760">
    <property type="component" value="Unassembled WGS sequence"/>
</dbReference>
<evidence type="ECO:0000256" key="1">
    <source>
        <dbReference type="ARBA" id="ARBA00004141"/>
    </source>
</evidence>